<evidence type="ECO:0000256" key="6">
    <source>
        <dbReference type="ARBA" id="ARBA00023170"/>
    </source>
</evidence>
<keyword evidence="3 9" id="KW-1133">Transmembrane helix</keyword>
<accession>A0A1W0WF60</accession>
<dbReference type="InterPro" id="IPR017452">
    <property type="entry name" value="GPCR_Rhodpsn_7TM"/>
</dbReference>
<dbReference type="PANTHER" id="PTHR24243">
    <property type="entry name" value="G-PROTEIN COUPLED RECEPTOR"/>
    <property type="match status" value="1"/>
</dbReference>
<dbReference type="OrthoDB" id="10011262at2759"/>
<dbReference type="GO" id="GO:0005886">
    <property type="term" value="C:plasma membrane"/>
    <property type="evidence" value="ECO:0007669"/>
    <property type="project" value="TreeGrafter"/>
</dbReference>
<feature type="transmembrane region" description="Helical" evidence="9">
    <location>
        <begin position="84"/>
        <end position="101"/>
    </location>
</feature>
<dbReference type="Proteomes" id="UP000192578">
    <property type="component" value="Unassembled WGS sequence"/>
</dbReference>
<organism evidence="11 12">
    <name type="scientific">Hypsibius exemplaris</name>
    <name type="common">Freshwater tardigrade</name>
    <dbReference type="NCBI Taxonomy" id="2072580"/>
    <lineage>
        <taxon>Eukaryota</taxon>
        <taxon>Metazoa</taxon>
        <taxon>Ecdysozoa</taxon>
        <taxon>Tardigrada</taxon>
        <taxon>Eutardigrada</taxon>
        <taxon>Parachela</taxon>
        <taxon>Hypsibioidea</taxon>
        <taxon>Hypsibiidae</taxon>
        <taxon>Hypsibius</taxon>
    </lineage>
</organism>
<feature type="region of interest" description="Disordered" evidence="8">
    <location>
        <begin position="365"/>
        <end position="394"/>
    </location>
</feature>
<dbReference type="PROSITE" id="PS50262">
    <property type="entry name" value="G_PROTEIN_RECEP_F1_2"/>
    <property type="match status" value="1"/>
</dbReference>
<feature type="domain" description="G-protein coupled receptors family 1 profile" evidence="10">
    <location>
        <begin position="65"/>
        <end position="340"/>
    </location>
</feature>
<protein>
    <recommendedName>
        <fullName evidence="10">G-protein coupled receptors family 1 profile domain-containing protein</fullName>
    </recommendedName>
</protein>
<feature type="transmembrane region" description="Helical" evidence="9">
    <location>
        <begin position="320"/>
        <end position="342"/>
    </location>
</feature>
<comment type="subcellular location">
    <subcellularLocation>
        <location evidence="1">Membrane</location>
        <topology evidence="1">Multi-pass membrane protein</topology>
    </subcellularLocation>
</comment>
<evidence type="ECO:0000256" key="4">
    <source>
        <dbReference type="ARBA" id="ARBA00023040"/>
    </source>
</evidence>
<keyword evidence="5 9" id="KW-0472">Membrane</keyword>
<keyword evidence="12" id="KW-1185">Reference proteome</keyword>
<feature type="transmembrane region" description="Helical" evidence="9">
    <location>
        <begin position="52"/>
        <end position="72"/>
    </location>
</feature>
<keyword evidence="7" id="KW-0807">Transducer</keyword>
<feature type="transmembrane region" description="Helical" evidence="9">
    <location>
        <begin position="279"/>
        <end position="300"/>
    </location>
</feature>
<feature type="transmembrane region" description="Helical" evidence="9">
    <location>
        <begin position="221"/>
        <end position="242"/>
    </location>
</feature>
<feature type="compositionally biased region" description="Polar residues" evidence="8">
    <location>
        <begin position="365"/>
        <end position="388"/>
    </location>
</feature>
<dbReference type="CDD" id="cd14978">
    <property type="entry name" value="7tmA_FMRFamide_R-like"/>
    <property type="match status" value="1"/>
</dbReference>
<dbReference type="AlphaFoldDB" id="A0A1W0WF60"/>
<evidence type="ECO:0000256" key="5">
    <source>
        <dbReference type="ARBA" id="ARBA00023136"/>
    </source>
</evidence>
<evidence type="ECO:0000313" key="11">
    <source>
        <dbReference type="EMBL" id="OQV13807.1"/>
    </source>
</evidence>
<keyword evidence="2 9" id="KW-0812">Transmembrane</keyword>
<gene>
    <name evidence="11" type="ORF">BV898_12026</name>
</gene>
<evidence type="ECO:0000256" key="2">
    <source>
        <dbReference type="ARBA" id="ARBA00022692"/>
    </source>
</evidence>
<dbReference type="InterPro" id="IPR000276">
    <property type="entry name" value="GPCR_Rhodpsn"/>
</dbReference>
<evidence type="ECO:0000256" key="9">
    <source>
        <dbReference type="SAM" id="Phobius"/>
    </source>
</evidence>
<dbReference type="SUPFAM" id="SSF81321">
    <property type="entry name" value="Family A G protein-coupled receptor-like"/>
    <property type="match status" value="1"/>
</dbReference>
<comment type="caution">
    <text evidence="11">The sequence shown here is derived from an EMBL/GenBank/DDBJ whole genome shotgun (WGS) entry which is preliminary data.</text>
</comment>
<proteinExistence type="predicted"/>
<dbReference type="PANTHER" id="PTHR24243:SF233">
    <property type="entry name" value="THYROTROPIN-RELEASING HORMONE RECEPTOR"/>
    <property type="match status" value="1"/>
</dbReference>
<dbReference type="PRINTS" id="PR00237">
    <property type="entry name" value="GPCRRHODOPSN"/>
</dbReference>
<evidence type="ECO:0000256" key="3">
    <source>
        <dbReference type="ARBA" id="ARBA00022989"/>
    </source>
</evidence>
<evidence type="ECO:0000259" key="10">
    <source>
        <dbReference type="PROSITE" id="PS50262"/>
    </source>
</evidence>
<keyword evidence="6" id="KW-0675">Receptor</keyword>
<evidence type="ECO:0000313" key="12">
    <source>
        <dbReference type="Proteomes" id="UP000192578"/>
    </source>
</evidence>
<reference evidence="12" key="1">
    <citation type="submission" date="2017-01" db="EMBL/GenBank/DDBJ databases">
        <title>Comparative genomics of anhydrobiosis in the tardigrade Hypsibius dujardini.</title>
        <authorList>
            <person name="Yoshida Y."/>
            <person name="Koutsovoulos G."/>
            <person name="Laetsch D."/>
            <person name="Stevens L."/>
            <person name="Kumar S."/>
            <person name="Horikawa D."/>
            <person name="Ishino K."/>
            <person name="Komine S."/>
            <person name="Tomita M."/>
            <person name="Blaxter M."/>
            <person name="Arakawa K."/>
        </authorList>
    </citation>
    <scope>NUCLEOTIDE SEQUENCE [LARGE SCALE GENOMIC DNA]</scope>
    <source>
        <strain evidence="12">Z151</strain>
    </source>
</reference>
<evidence type="ECO:0000256" key="8">
    <source>
        <dbReference type="SAM" id="MobiDB-lite"/>
    </source>
</evidence>
<dbReference type="Gene3D" id="1.20.1070.10">
    <property type="entry name" value="Rhodopsin 7-helix transmembrane proteins"/>
    <property type="match status" value="1"/>
</dbReference>
<sequence>MNSTILGNNVSLGGLLGNSTNGSLSATGSCNWPPDNFTELTVEKNPTLYADLVFYPILLFICTVGNILNIAVLSTDVAKTTTNVYLICLAVSDLCVLWLYLPSYLIEANPKLQDNEALFKFHGFGKWWEETAIQFSDWTLIVFSLERLFAIAKPLQYRSRLTISRAVSIELAVVFLAALSTLQNMVDWYYFMANDDGVSKWSAIIPPSLRRWKEIQEQAEISITIGKWIALTVINITLIIIITRHNMTRKDLLSHYPAGFTAKAVAPSVHPAKRRSTHVLIGCSALYFVTQFPNVVYKILEVASRPPYCSYNFTPTTSQNARPIISIILLSNYSANFILYCLMWSKFRHQLHYLVCRTLESVTSRTNSTADTTPEAAQTGKDQPQASKMSPADDIASQLSRTTTVAAESPNVKVTNPGFNFAPI</sequence>
<evidence type="ECO:0000256" key="1">
    <source>
        <dbReference type="ARBA" id="ARBA00004141"/>
    </source>
</evidence>
<keyword evidence="4" id="KW-0297">G-protein coupled receptor</keyword>
<feature type="transmembrane region" description="Helical" evidence="9">
    <location>
        <begin position="162"/>
        <end position="182"/>
    </location>
</feature>
<dbReference type="GO" id="GO:0004930">
    <property type="term" value="F:G protein-coupled receptor activity"/>
    <property type="evidence" value="ECO:0007669"/>
    <property type="project" value="UniProtKB-KW"/>
</dbReference>
<evidence type="ECO:0000256" key="7">
    <source>
        <dbReference type="ARBA" id="ARBA00023224"/>
    </source>
</evidence>
<dbReference type="Pfam" id="PF00001">
    <property type="entry name" value="7tm_1"/>
    <property type="match status" value="1"/>
</dbReference>
<name>A0A1W0WF60_HYPEX</name>
<dbReference type="EMBL" id="MTYJ01000116">
    <property type="protein sequence ID" value="OQV13807.1"/>
    <property type="molecule type" value="Genomic_DNA"/>
</dbReference>